<dbReference type="KEGG" id="cpae:CPAST_c40630"/>
<name>A0A0H3J9P2_CLOPA</name>
<dbReference type="eggNOG" id="ENOG50304J4">
    <property type="taxonomic scope" value="Bacteria"/>
</dbReference>
<dbReference type="EMBL" id="JPGY02000002">
    <property type="protein sequence ID" value="KRU10740.1"/>
    <property type="molecule type" value="Genomic_DNA"/>
</dbReference>
<evidence type="ECO:0000313" key="1">
    <source>
        <dbReference type="EMBL" id="AJA54080.1"/>
    </source>
</evidence>
<dbReference type="EMBL" id="JPGY02000001">
    <property type="protein sequence ID" value="KRU13895.1"/>
    <property type="molecule type" value="Genomic_DNA"/>
</dbReference>
<dbReference type="RefSeq" id="WP_003444920.1">
    <property type="nucleotide sequence ID" value="NZ_ANZB01000006.1"/>
</dbReference>
<dbReference type="AlphaFoldDB" id="A0A0H3J9P2"/>
<dbReference type="GeneID" id="93076259"/>
<dbReference type="Proteomes" id="UP000030905">
    <property type="component" value="Chromosome"/>
</dbReference>
<dbReference type="KEGG" id="cpat:CLPA_c40630"/>
<evidence type="ECO:0000313" key="5">
    <source>
        <dbReference type="Proteomes" id="UP000030905"/>
    </source>
</evidence>
<dbReference type="EMBL" id="CP009268">
    <property type="protein sequence ID" value="AJA54080.1"/>
    <property type="molecule type" value="Genomic_DNA"/>
</dbReference>
<reference evidence="2 4" key="3">
    <citation type="journal article" name="Genome Announc.">
        <title>Improved Draft Genome Sequence of Clostridium pasteurianum Strain ATCC 6013 (DSM 525) Using a Hybrid Next-Generation Sequencing Approach.</title>
        <authorList>
            <person name="Pyne M.E."/>
            <person name="Utturkar S."/>
            <person name="Brown S.D."/>
            <person name="Moo-Young M."/>
            <person name="Chung D.A."/>
            <person name="Chou C.P."/>
        </authorList>
    </citation>
    <scope>NUCLEOTIDE SEQUENCE [LARGE SCALE GENOMIC DNA]</scope>
    <source>
        <strain evidence="2 4">ATCC 6013</strain>
    </source>
</reference>
<dbReference type="Proteomes" id="UP000028042">
    <property type="component" value="Unassembled WGS sequence"/>
</dbReference>
<keyword evidence="5" id="KW-1185">Reference proteome</keyword>
<evidence type="ECO:0000313" key="4">
    <source>
        <dbReference type="Proteomes" id="UP000028042"/>
    </source>
</evidence>
<proteinExistence type="predicted"/>
<sequence length="46" mass="5452">MIDVYKNEDKKCECWKCELKDKCNFKDKYQRLPRTAPGALGLCKKL</sequence>
<protein>
    <submittedName>
        <fullName evidence="1">Uncharacterized protein</fullName>
    </submittedName>
</protein>
<evidence type="ECO:0000313" key="3">
    <source>
        <dbReference type="EMBL" id="KRU13895.1"/>
    </source>
</evidence>
<reference evidence="1 5" key="1">
    <citation type="journal article" date="2015" name="Genome Announc.">
        <title>Complete Genome Sequence of the Nitrogen-Fixing and Solvent-Producing Clostridium pasteurianum DSM 525.</title>
        <authorList>
            <person name="Poehlein A."/>
            <person name="Grosse-Honebrink A."/>
            <person name="Zhang Y."/>
            <person name="Minton N.P."/>
            <person name="Daniel R."/>
        </authorList>
    </citation>
    <scope>NUCLEOTIDE SEQUENCE [LARGE SCALE GENOMIC DNA]</scope>
    <source>
        <strain evidence="1">DSM 525</strain>
        <strain evidence="5">DSM 525 / ATCC 6013</strain>
    </source>
</reference>
<evidence type="ECO:0000313" key="2">
    <source>
        <dbReference type="EMBL" id="KRU10740.1"/>
    </source>
</evidence>
<organism evidence="1 5">
    <name type="scientific">Clostridium pasteurianum DSM 525 = ATCC 6013</name>
    <dbReference type="NCBI Taxonomy" id="1262449"/>
    <lineage>
        <taxon>Bacteria</taxon>
        <taxon>Bacillati</taxon>
        <taxon>Bacillota</taxon>
        <taxon>Clostridia</taxon>
        <taxon>Eubacteriales</taxon>
        <taxon>Clostridiaceae</taxon>
        <taxon>Clostridium</taxon>
    </lineage>
</organism>
<accession>A0A0H3J9P2</accession>
<dbReference type="PATRIC" id="fig|1262449.3.peg.2068"/>
<gene>
    <name evidence="1" type="ORF">CLPA_c40630</name>
    <name evidence="3" type="ORF">CP6013_03151</name>
    <name evidence="2" type="ORF">CP6013_04032</name>
</gene>
<reference evidence="2" key="2">
    <citation type="submission" date="2015-10" db="EMBL/GenBank/DDBJ databases">
        <title>Improved Draft Genome Sequence of Clostridium pasteurianum Strain ATCC 6013 (DSM 525) Using a Hybrid Next-Generation Sequencing Approach.</title>
        <authorList>
            <person name="Pyne M.E."/>
            <person name="Utturkar S.M."/>
            <person name="Brown S.D."/>
            <person name="Moo-Young M."/>
            <person name="Chung D.A."/>
            <person name="Chou P.C."/>
        </authorList>
    </citation>
    <scope>NUCLEOTIDE SEQUENCE</scope>
    <source>
        <strain evidence="2">ATCC 6013</strain>
    </source>
</reference>